<dbReference type="Ensembl" id="ENSCCET00000007659.1">
    <property type="protein sequence ID" value="ENSCCEP00000004637.1"/>
    <property type="gene ID" value="ENSCCEG00000005094.1"/>
</dbReference>
<dbReference type="InterPro" id="IPR006652">
    <property type="entry name" value="Kelch_1"/>
</dbReference>
<protein>
    <submittedName>
        <fullName evidence="3">Leucine-zipper-like transcriptional regulator 1</fullName>
    </submittedName>
</protein>
<dbReference type="RefSeq" id="XP_023787008.1">
    <property type="nucleotide sequence ID" value="XM_023931240.1"/>
</dbReference>
<dbReference type="InterPro" id="IPR015915">
    <property type="entry name" value="Kelch-typ_b-propeller"/>
</dbReference>
<dbReference type="Pfam" id="PF13415">
    <property type="entry name" value="Beta-prop_FBX42"/>
    <property type="match status" value="1"/>
</dbReference>
<evidence type="ECO:0000313" key="3">
    <source>
        <dbReference type="Ensembl" id="ENSCCEP00000004637.1"/>
    </source>
</evidence>
<reference evidence="3" key="2">
    <citation type="submission" date="2025-09" db="UniProtKB">
        <authorList>
            <consortium name="Ensembl"/>
        </authorList>
    </citation>
    <scope>IDENTIFICATION</scope>
</reference>
<dbReference type="PANTHER" id="PTHR46376">
    <property type="entry name" value="LEUCINE-ZIPPER-LIKE TRANSCRIPTIONAL REGULATOR 1"/>
    <property type="match status" value="1"/>
</dbReference>
<proteinExistence type="predicted"/>
<dbReference type="RefSeq" id="XP_023787007.1">
    <property type="nucleotide sequence ID" value="XM_023931239.1"/>
</dbReference>
<name>A0A8C0Z9T6_CYACU</name>
<accession>A0A8C0Z9T6</accession>
<dbReference type="OrthoDB" id="432528at2759"/>
<gene>
    <name evidence="3" type="primary">LOC111932222</name>
</gene>
<organism evidence="3 4">
    <name type="scientific">Cyanistes caeruleus</name>
    <name type="common">Eurasian blue tit</name>
    <name type="synonym">Parus caeruleus</name>
    <dbReference type="NCBI Taxonomy" id="156563"/>
    <lineage>
        <taxon>Eukaryota</taxon>
        <taxon>Metazoa</taxon>
        <taxon>Chordata</taxon>
        <taxon>Craniata</taxon>
        <taxon>Vertebrata</taxon>
        <taxon>Euteleostomi</taxon>
        <taxon>Archelosauria</taxon>
        <taxon>Archosauria</taxon>
        <taxon>Dinosauria</taxon>
        <taxon>Saurischia</taxon>
        <taxon>Theropoda</taxon>
        <taxon>Coelurosauria</taxon>
        <taxon>Aves</taxon>
        <taxon>Neognathae</taxon>
        <taxon>Neoaves</taxon>
        <taxon>Telluraves</taxon>
        <taxon>Australaves</taxon>
        <taxon>Passeriformes</taxon>
        <taxon>Paridae</taxon>
        <taxon>Cyanistes</taxon>
    </lineage>
</organism>
<dbReference type="Gene3D" id="2.120.10.80">
    <property type="entry name" value="Kelch-type beta propeller"/>
    <property type="match status" value="2"/>
</dbReference>
<dbReference type="Proteomes" id="UP000694410">
    <property type="component" value="Unplaced"/>
</dbReference>
<dbReference type="Pfam" id="PF01344">
    <property type="entry name" value="Kelch_1"/>
    <property type="match status" value="1"/>
</dbReference>
<dbReference type="KEGG" id="ccae:111932222"/>
<dbReference type="AlphaFoldDB" id="A0A8C0Z9T6"/>
<dbReference type="InterPro" id="IPR051568">
    <property type="entry name" value="LZTR1/Attractin"/>
</dbReference>
<keyword evidence="2" id="KW-0677">Repeat</keyword>
<dbReference type="PANTHER" id="PTHR46376:SF1">
    <property type="entry name" value="LEUCINE-ZIPPER-LIKE TRANSCRIPTIONAL REGULATOR 1"/>
    <property type="match status" value="1"/>
</dbReference>
<keyword evidence="4" id="KW-1185">Reference proteome</keyword>
<dbReference type="GO" id="GO:0005794">
    <property type="term" value="C:Golgi apparatus"/>
    <property type="evidence" value="ECO:0007669"/>
    <property type="project" value="TreeGrafter"/>
</dbReference>
<evidence type="ECO:0000256" key="2">
    <source>
        <dbReference type="ARBA" id="ARBA00022737"/>
    </source>
</evidence>
<keyword evidence="1" id="KW-0880">Kelch repeat</keyword>
<dbReference type="GeneID" id="111932222"/>
<evidence type="ECO:0000313" key="4">
    <source>
        <dbReference type="Proteomes" id="UP000694410"/>
    </source>
</evidence>
<dbReference type="SUPFAM" id="SSF117281">
    <property type="entry name" value="Kelch motif"/>
    <property type="match status" value="2"/>
</dbReference>
<evidence type="ECO:0000256" key="1">
    <source>
        <dbReference type="ARBA" id="ARBA00022441"/>
    </source>
</evidence>
<reference evidence="3" key="1">
    <citation type="submission" date="2025-08" db="UniProtKB">
        <authorList>
            <consortium name="Ensembl"/>
        </authorList>
    </citation>
    <scope>IDENTIFICATION</scope>
</reference>
<sequence length="452" mass="50428">MLVVSMKGRAARGAWEARDAQQPRPRDRYKHACAVCRGFVYLYGGHGSTTLRDFWRYHTVKNEWEMLDCSRDGPEELEEHSMVAYKGSLYIFGGMVDSAFTQAKTPLWIYDIDSARWTESCNEPAETESSAPANRKGHSAVVYHSSMYIYGGYFGIKGISQEFWEFHFDTRKWLCVSSPCQSTSPGARHGHSAVVYHTAMYLFGGLMGLTEQRDLWRWDFGSSSWSSIRTSQGPPPLVGHASIVCKDSMLIFGGGISNSSPNDDLWKYHFHTQTWKKLSSTTKGNFSPKMYHCILGIGADFQTTSDFIDTFPTHCKSEQKDHPQLVPIPRHFGFCSYFCPQTTERSNAIEMKTFSLPPEPAEFPAFQTTSEAGLGPNRDRSCLSKDKSLRLLACSGEALAAAQALGEEERTNCGCAATGGESSCTNTLLLIGGKPLSSFSEISFRQMEFDCL</sequence>